<gene>
    <name evidence="2" type="ORF">BABL1_gene_892</name>
</gene>
<dbReference type="HOGENOM" id="CLU_2680782_0_0_7"/>
<reference evidence="2 3" key="1">
    <citation type="journal article" date="2015" name="Biol. Direct">
        <title>Babela massiliensis, a representative of a widespread bacterial phylum with unusual adaptations to parasitism in amoebae.</title>
        <authorList>
            <person name="Pagnier I."/>
            <person name="Yutin N."/>
            <person name="Croce O."/>
            <person name="Makarova K.S."/>
            <person name="Wolf Y.I."/>
            <person name="Benamar S."/>
            <person name="Raoult D."/>
            <person name="Koonin E.V."/>
            <person name="La Scola B."/>
        </authorList>
    </citation>
    <scope>NUCLEOTIDE SEQUENCE [LARGE SCALE GENOMIC DNA]</scope>
    <source>
        <strain evidence="3">BABL1</strain>
    </source>
</reference>
<sequence length="74" mass="8667">MFKNFIITSLKILFIITTIKVGVFALTLDTIPMYYFKKSIINFLPNLVTTFYYVIYVSVFIYIITLIIKNNIGK</sequence>
<dbReference type="STRING" id="673862.BABL1_gene_892"/>
<keyword evidence="3" id="KW-1185">Reference proteome</keyword>
<evidence type="ECO:0000313" key="2">
    <source>
        <dbReference type="EMBL" id="CDK30198.1"/>
    </source>
</evidence>
<protein>
    <submittedName>
        <fullName evidence="2">Uncharacterized protein</fullName>
    </submittedName>
</protein>
<dbReference type="KEGG" id="dpb:BABL1_gene_892"/>
<dbReference type="Proteomes" id="UP000018769">
    <property type="component" value="Chromosome I"/>
</dbReference>
<feature type="transmembrane region" description="Helical" evidence="1">
    <location>
        <begin position="12"/>
        <end position="35"/>
    </location>
</feature>
<keyword evidence="1" id="KW-0472">Membrane</keyword>
<dbReference type="EMBL" id="HG793133">
    <property type="protein sequence ID" value="CDK30198.1"/>
    <property type="molecule type" value="Genomic_DNA"/>
</dbReference>
<keyword evidence="1" id="KW-1133">Transmembrane helix</keyword>
<accession>V6DGY8</accession>
<feature type="transmembrane region" description="Helical" evidence="1">
    <location>
        <begin position="47"/>
        <end position="68"/>
    </location>
</feature>
<organism evidence="2 3">
    <name type="scientific">Candidatus Babela massiliensis</name>
    <dbReference type="NCBI Taxonomy" id="673862"/>
    <lineage>
        <taxon>Bacteria</taxon>
        <taxon>Candidatus Babelota</taxon>
        <taxon>Candidatus Babeliae</taxon>
        <taxon>Candidatus Babeliales</taxon>
        <taxon>Candidatus Babeliaceae</taxon>
        <taxon>Candidatus Babela</taxon>
    </lineage>
</organism>
<evidence type="ECO:0000313" key="3">
    <source>
        <dbReference type="Proteomes" id="UP000018769"/>
    </source>
</evidence>
<proteinExistence type="predicted"/>
<dbReference type="AlphaFoldDB" id="V6DGY8"/>
<keyword evidence="1" id="KW-0812">Transmembrane</keyword>
<evidence type="ECO:0000256" key="1">
    <source>
        <dbReference type="SAM" id="Phobius"/>
    </source>
</evidence>
<name>V6DGY8_9BACT</name>